<feature type="non-terminal residue" evidence="1">
    <location>
        <position position="1"/>
    </location>
</feature>
<keyword evidence="2" id="KW-1185">Reference proteome</keyword>
<reference evidence="2" key="1">
    <citation type="submission" date="2022-10" db="EMBL/GenBank/DDBJ databases">
        <title>Genome assembly of Pristionchus species.</title>
        <authorList>
            <person name="Yoshida K."/>
            <person name="Sommer R.J."/>
        </authorList>
    </citation>
    <scope>NUCLEOTIDE SEQUENCE [LARGE SCALE GENOMIC DNA]</scope>
    <source>
        <strain evidence="2">RS5460</strain>
    </source>
</reference>
<evidence type="ECO:0000313" key="2">
    <source>
        <dbReference type="Proteomes" id="UP001328107"/>
    </source>
</evidence>
<name>A0AAN5I6S4_9BILA</name>
<dbReference type="Proteomes" id="UP001328107">
    <property type="component" value="Unassembled WGS sequence"/>
</dbReference>
<sequence length="206" mass="23556">AQQRPNTIADYIRNLNGLARKIAGESASQSDITRFDKCILDLTANNCARLSKLIAHLCSESESDGYKFLAECAALFFRGLDESTVEGKEEARRFYLSSLLDHFCTRRVDQSAFVEISNLFTQQVTEIIASHFCTLSSYLHQKIFTYFKIDSLIRWYECISILIKRLRETTDREFQAYSQLVLSLLTRWLREASNITALASAVEIAQ</sequence>
<dbReference type="AlphaFoldDB" id="A0AAN5I6S4"/>
<dbReference type="EMBL" id="BTRK01000005">
    <property type="protein sequence ID" value="GMR54672.1"/>
    <property type="molecule type" value="Genomic_DNA"/>
</dbReference>
<evidence type="ECO:0000313" key="1">
    <source>
        <dbReference type="EMBL" id="GMR54672.1"/>
    </source>
</evidence>
<protein>
    <submittedName>
        <fullName evidence="1">Uncharacterized protein</fullName>
    </submittedName>
</protein>
<accession>A0AAN5I6S4</accession>
<organism evidence="1 2">
    <name type="scientific">Pristionchus mayeri</name>
    <dbReference type="NCBI Taxonomy" id="1317129"/>
    <lineage>
        <taxon>Eukaryota</taxon>
        <taxon>Metazoa</taxon>
        <taxon>Ecdysozoa</taxon>
        <taxon>Nematoda</taxon>
        <taxon>Chromadorea</taxon>
        <taxon>Rhabditida</taxon>
        <taxon>Rhabditina</taxon>
        <taxon>Diplogasteromorpha</taxon>
        <taxon>Diplogasteroidea</taxon>
        <taxon>Neodiplogasteridae</taxon>
        <taxon>Pristionchus</taxon>
    </lineage>
</organism>
<feature type="non-terminal residue" evidence="1">
    <location>
        <position position="206"/>
    </location>
</feature>
<comment type="caution">
    <text evidence="1">The sequence shown here is derived from an EMBL/GenBank/DDBJ whole genome shotgun (WGS) entry which is preliminary data.</text>
</comment>
<gene>
    <name evidence="1" type="ORF">PMAYCL1PPCAC_24867</name>
</gene>
<proteinExistence type="predicted"/>